<evidence type="ECO:0000256" key="3">
    <source>
        <dbReference type="SAM" id="Coils"/>
    </source>
</evidence>
<dbReference type="AlphaFoldDB" id="A0A8X8ZBP4"/>
<comment type="caution">
    <text evidence="5">The sequence shown here is derived from an EMBL/GenBank/DDBJ whole genome shotgun (WGS) entry which is preliminary data.</text>
</comment>
<dbReference type="GO" id="GO:0009903">
    <property type="term" value="P:chloroplast avoidance movement"/>
    <property type="evidence" value="ECO:0007669"/>
    <property type="project" value="TreeGrafter"/>
</dbReference>
<name>A0A8X8ZBP4_SALSN</name>
<evidence type="ECO:0000313" key="6">
    <source>
        <dbReference type="Proteomes" id="UP000298416"/>
    </source>
</evidence>
<feature type="compositionally biased region" description="Polar residues" evidence="4">
    <location>
        <begin position="68"/>
        <end position="79"/>
    </location>
</feature>
<gene>
    <name evidence="5" type="ORF">SASPL_140165</name>
</gene>
<protein>
    <recommendedName>
        <fullName evidence="7">Protein WEAK CHLOROPLAST MOVEMENT UNDER BLUE LIGHT 1-like</fullName>
    </recommendedName>
</protein>
<dbReference type="PANTHER" id="PTHR32054:SF31">
    <property type="entry name" value="PROTEIN WEAK CHLOROPLAST MOVEMENT UNDER BLUE LIGHT 1"/>
    <property type="match status" value="1"/>
</dbReference>
<dbReference type="PANTHER" id="PTHR32054">
    <property type="entry name" value="HEAVY CHAIN, PUTATIVE, EXPRESSED-RELATED-RELATED"/>
    <property type="match status" value="1"/>
</dbReference>
<feature type="compositionally biased region" description="Basic and acidic residues" evidence="4">
    <location>
        <begin position="184"/>
        <end position="204"/>
    </location>
</feature>
<comment type="similarity">
    <text evidence="1">Belongs to the WEB family.</text>
</comment>
<dbReference type="GO" id="GO:0005829">
    <property type="term" value="C:cytosol"/>
    <property type="evidence" value="ECO:0007669"/>
    <property type="project" value="TreeGrafter"/>
</dbReference>
<accession>A0A8X8ZBP4</accession>
<feature type="compositionally biased region" description="Basic and acidic residues" evidence="4">
    <location>
        <begin position="921"/>
        <end position="930"/>
    </location>
</feature>
<evidence type="ECO:0008006" key="7">
    <source>
        <dbReference type="Google" id="ProtNLM"/>
    </source>
</evidence>
<feature type="region of interest" description="Disordered" evidence="4">
    <location>
        <begin position="846"/>
        <end position="978"/>
    </location>
</feature>
<keyword evidence="2 3" id="KW-0175">Coiled coil</keyword>
<feature type="compositionally biased region" description="Low complexity" evidence="4">
    <location>
        <begin position="148"/>
        <end position="162"/>
    </location>
</feature>
<feature type="coiled-coil region" evidence="3">
    <location>
        <begin position="380"/>
        <end position="510"/>
    </location>
</feature>
<feature type="compositionally biased region" description="Low complexity" evidence="4">
    <location>
        <begin position="94"/>
        <end position="107"/>
    </location>
</feature>
<feature type="region of interest" description="Disordered" evidence="4">
    <location>
        <begin position="749"/>
        <end position="769"/>
    </location>
</feature>
<organism evidence="5">
    <name type="scientific">Salvia splendens</name>
    <name type="common">Scarlet sage</name>
    <dbReference type="NCBI Taxonomy" id="180675"/>
    <lineage>
        <taxon>Eukaryota</taxon>
        <taxon>Viridiplantae</taxon>
        <taxon>Streptophyta</taxon>
        <taxon>Embryophyta</taxon>
        <taxon>Tracheophyta</taxon>
        <taxon>Spermatophyta</taxon>
        <taxon>Magnoliopsida</taxon>
        <taxon>eudicotyledons</taxon>
        <taxon>Gunneridae</taxon>
        <taxon>Pentapetalae</taxon>
        <taxon>asterids</taxon>
        <taxon>lamiids</taxon>
        <taxon>Lamiales</taxon>
        <taxon>Lamiaceae</taxon>
        <taxon>Nepetoideae</taxon>
        <taxon>Mentheae</taxon>
        <taxon>Salviinae</taxon>
        <taxon>Salvia</taxon>
        <taxon>Salvia subgen. Calosphace</taxon>
        <taxon>core Calosphace</taxon>
    </lineage>
</organism>
<feature type="compositionally biased region" description="Polar residues" evidence="4">
    <location>
        <begin position="15"/>
        <end position="33"/>
    </location>
</feature>
<dbReference type="GO" id="GO:0009904">
    <property type="term" value="P:chloroplast accumulation movement"/>
    <property type="evidence" value="ECO:0007669"/>
    <property type="project" value="TreeGrafter"/>
</dbReference>
<evidence type="ECO:0000313" key="5">
    <source>
        <dbReference type="EMBL" id="KAG6398698.1"/>
    </source>
</evidence>
<feature type="region of interest" description="Disordered" evidence="4">
    <location>
        <begin position="1"/>
        <end position="290"/>
    </location>
</feature>
<reference evidence="5" key="2">
    <citation type="submission" date="2020-08" db="EMBL/GenBank/DDBJ databases">
        <title>Plant Genome Project.</title>
        <authorList>
            <person name="Zhang R.-G."/>
        </authorList>
    </citation>
    <scope>NUCLEOTIDE SEQUENCE</scope>
    <source>
        <strain evidence="5">Huo1</strain>
        <tissue evidence="5">Leaf</tissue>
    </source>
</reference>
<keyword evidence="6" id="KW-1185">Reference proteome</keyword>
<evidence type="ECO:0000256" key="1">
    <source>
        <dbReference type="ARBA" id="ARBA00005485"/>
    </source>
</evidence>
<reference evidence="5" key="1">
    <citation type="submission" date="2018-01" db="EMBL/GenBank/DDBJ databases">
        <authorList>
            <person name="Mao J.F."/>
        </authorList>
    </citation>
    <scope>NUCLEOTIDE SEQUENCE</scope>
    <source>
        <strain evidence="5">Huo1</strain>
        <tissue evidence="5">Leaf</tissue>
    </source>
</reference>
<evidence type="ECO:0000256" key="4">
    <source>
        <dbReference type="SAM" id="MobiDB-lite"/>
    </source>
</evidence>
<evidence type="ECO:0000256" key="2">
    <source>
        <dbReference type="ARBA" id="ARBA00023054"/>
    </source>
</evidence>
<feature type="compositionally biased region" description="Basic and acidic residues" evidence="4">
    <location>
        <begin position="749"/>
        <end position="762"/>
    </location>
</feature>
<feature type="compositionally biased region" description="Basic and acidic residues" evidence="4">
    <location>
        <begin position="848"/>
        <end position="874"/>
    </location>
</feature>
<dbReference type="Proteomes" id="UP000298416">
    <property type="component" value="Unassembled WGS sequence"/>
</dbReference>
<dbReference type="InterPro" id="IPR008545">
    <property type="entry name" value="Web"/>
</dbReference>
<sequence length="978" mass="106736">MNSDDDDSPYASPTLDDNASYNTKASSPGSRASPQGPDDENKPSTIFSNSEERATLERAVASLENEKNSSVAVSSSEYRGTSPAPPLASSEVKNASPAAVSSSVNGADYPSPPQVFRDDDTSVGKASPAPVISDNKAADVSSSKDKASPAPVVSANKAADVSSSKDKASPAPIQRLKALMSSEDENKSDSVVPKAEESNKKKETYFTQSEAKSDAVPPPPVVSSEKEAPSQNSSVLMVPEDGDPPGNANLYSFPTYGESKSSSALELKTSRNDVANGHTVNDDKAEGKIVARPSTDDDYVAAIPSTHHRRCVSVDIIAKIPANYSSSTPSPKTVLGRGTNGLTRTQIDTAPPFESVKAAVSKFGGIVDWKAHRVHTVERRKYIEQELDKAREEMPSYKQQCQAANEAKIQVLKQLESTKRLIEELKLNLERAQTEEQQAKQDSELAKLRVEEMEQGIADEASFAAKAQLEVAKARHAAAIAELKSVKDELEQLRRDYDLLIDEKESSEKKAEEAHFASKQVEKSVESLTIELITLKQSLDSAHSAHLEAEEHRIRAVMAKEQDSLNWEVELKQAEEELEKLNQQMITTKELKSKLADAMTLLQDLKAELAAYMESKSDETGDPLKEPATKTRADFENAINAAKKELSNVKLKLERVTKEENILKVASASLKSQLENENVELQAIQEREGTASAAATSLHAELNRIKSEINAIRMKEEEEREKLVELPLQMQNASEEVEQAKELARTAGEELKKAKDEADEAKAGVSTREGKLCAVQKEIEAAKAAERLALAAISALQESESAQRNVDEDSVNGITISLEEYYELSKRAHEAEEQANTRVAAAMSQIEAAKESEQKSLNKLEEVSQDMSKRKDAIEIALQKAEAATERKLGAEEELRKWRADHEQKRKNAESGTSAINTGKSSKDGKDSKNQKSPKSGTSKGTDTQDGKAGKKKKKSFFPRIFMFLGRKKSSHSSSKGE</sequence>
<feature type="compositionally biased region" description="Basic and acidic residues" evidence="4">
    <location>
        <begin position="280"/>
        <end position="289"/>
    </location>
</feature>
<proteinExistence type="inferred from homology"/>
<feature type="compositionally biased region" description="Basic and acidic residues" evidence="4">
    <location>
        <begin position="883"/>
        <end position="909"/>
    </location>
</feature>
<dbReference type="Pfam" id="PF05701">
    <property type="entry name" value="WEMBL"/>
    <property type="match status" value="1"/>
</dbReference>
<dbReference type="EMBL" id="PNBA02000015">
    <property type="protein sequence ID" value="KAG6398698.1"/>
    <property type="molecule type" value="Genomic_DNA"/>
</dbReference>